<evidence type="ECO:0000313" key="2">
    <source>
        <dbReference type="Proteomes" id="UP000663831"/>
    </source>
</evidence>
<comment type="caution">
    <text evidence="1">The sequence shown here is derived from an EMBL/GenBank/DDBJ whole genome shotgun (WGS) entry which is preliminary data.</text>
</comment>
<dbReference type="EMBL" id="CAJMWV010002970">
    <property type="protein sequence ID" value="CAE6473643.1"/>
    <property type="molecule type" value="Genomic_DNA"/>
</dbReference>
<accession>A0A8H3C2X9</accession>
<proteinExistence type="predicted"/>
<sequence length="99" mass="11222">MFSDRFLHAVRPYKTTVSSCSMSSAPLPIFVFDFQLTPVPQLESHTKYESFQGRWHQVTIAKFAISPRSYNARDVAQYGIAQQRAKVQLGLPTTLPAFL</sequence>
<dbReference type="Proteomes" id="UP000663831">
    <property type="component" value="Unassembled WGS sequence"/>
</dbReference>
<reference evidence="1" key="1">
    <citation type="submission" date="2021-01" db="EMBL/GenBank/DDBJ databases">
        <authorList>
            <person name="Kaushik A."/>
        </authorList>
    </citation>
    <scope>NUCLEOTIDE SEQUENCE</scope>
    <source>
        <strain evidence="1">AG3-1AP</strain>
    </source>
</reference>
<organism evidence="1 2">
    <name type="scientific">Rhizoctonia solani</name>
    <dbReference type="NCBI Taxonomy" id="456999"/>
    <lineage>
        <taxon>Eukaryota</taxon>
        <taxon>Fungi</taxon>
        <taxon>Dikarya</taxon>
        <taxon>Basidiomycota</taxon>
        <taxon>Agaricomycotina</taxon>
        <taxon>Agaricomycetes</taxon>
        <taxon>Cantharellales</taxon>
        <taxon>Ceratobasidiaceae</taxon>
        <taxon>Rhizoctonia</taxon>
    </lineage>
</organism>
<evidence type="ECO:0000313" key="1">
    <source>
        <dbReference type="EMBL" id="CAE6473643.1"/>
    </source>
</evidence>
<gene>
    <name evidence="1" type="ORF">RDB_LOCUS89874</name>
</gene>
<dbReference type="AlphaFoldDB" id="A0A8H3C2X9"/>
<protein>
    <submittedName>
        <fullName evidence="1">Uncharacterized protein</fullName>
    </submittedName>
</protein>
<name>A0A8H3C2X9_9AGAM</name>